<evidence type="ECO:0000313" key="9">
    <source>
        <dbReference type="EMBL" id="MCI0182467.1"/>
    </source>
</evidence>
<organism evidence="9 10">
    <name type="scientific">Sulfoacidibacillus ferrooxidans</name>
    <dbReference type="NCBI Taxonomy" id="2005001"/>
    <lineage>
        <taxon>Bacteria</taxon>
        <taxon>Bacillati</taxon>
        <taxon>Bacillota</taxon>
        <taxon>Bacilli</taxon>
        <taxon>Bacillales</taxon>
        <taxon>Alicyclobacillaceae</taxon>
        <taxon>Sulfoacidibacillus</taxon>
    </lineage>
</organism>
<dbReference type="Gene3D" id="1.10.4160.10">
    <property type="entry name" value="Hydantoin permease"/>
    <property type="match status" value="1"/>
</dbReference>
<feature type="transmembrane region" description="Helical" evidence="8">
    <location>
        <begin position="287"/>
        <end position="309"/>
    </location>
</feature>
<feature type="transmembrane region" description="Helical" evidence="8">
    <location>
        <begin position="249"/>
        <end position="267"/>
    </location>
</feature>
<accession>A0A9X1VAP4</accession>
<evidence type="ECO:0000256" key="4">
    <source>
        <dbReference type="ARBA" id="ARBA00022692"/>
    </source>
</evidence>
<dbReference type="PANTHER" id="PTHR31806:SF1">
    <property type="entry name" value="PURINE-CYTOSINE PERMEASE FCY2-RELATED"/>
    <property type="match status" value="1"/>
</dbReference>
<keyword evidence="5 8" id="KW-1133">Transmembrane helix</keyword>
<evidence type="ECO:0000256" key="5">
    <source>
        <dbReference type="ARBA" id="ARBA00022989"/>
    </source>
</evidence>
<evidence type="ECO:0000313" key="10">
    <source>
        <dbReference type="Proteomes" id="UP001139263"/>
    </source>
</evidence>
<evidence type="ECO:0000256" key="7">
    <source>
        <dbReference type="PIRNR" id="PIRNR002744"/>
    </source>
</evidence>
<feature type="transmembrane region" description="Helical" evidence="8">
    <location>
        <begin position="330"/>
        <end position="348"/>
    </location>
</feature>
<comment type="caution">
    <text evidence="9">The sequence shown here is derived from an EMBL/GenBank/DDBJ whole genome shotgun (WGS) entry which is preliminary data.</text>
</comment>
<name>A0A9X1VAP4_9BACL</name>
<evidence type="ECO:0000256" key="1">
    <source>
        <dbReference type="ARBA" id="ARBA00004141"/>
    </source>
</evidence>
<feature type="transmembrane region" description="Helical" evidence="8">
    <location>
        <begin position="102"/>
        <end position="125"/>
    </location>
</feature>
<evidence type="ECO:0008006" key="11">
    <source>
        <dbReference type="Google" id="ProtNLM"/>
    </source>
</evidence>
<feature type="transmembrane region" description="Helical" evidence="8">
    <location>
        <begin position="67"/>
        <end position="90"/>
    </location>
</feature>
<dbReference type="InterPro" id="IPR001248">
    <property type="entry name" value="Pur-cyt_permease"/>
</dbReference>
<feature type="transmembrane region" description="Helical" evidence="8">
    <location>
        <begin position="137"/>
        <end position="161"/>
    </location>
</feature>
<dbReference type="InterPro" id="IPR026030">
    <property type="entry name" value="Pur-cyt_permease_Fcy2/21/22"/>
</dbReference>
<feature type="transmembrane region" description="Helical" evidence="8">
    <location>
        <begin position="360"/>
        <end position="380"/>
    </location>
</feature>
<feature type="transmembrane region" description="Helical" evidence="8">
    <location>
        <begin position="173"/>
        <end position="195"/>
    </location>
</feature>
<keyword evidence="4 8" id="KW-0812">Transmembrane</keyword>
<evidence type="ECO:0000256" key="2">
    <source>
        <dbReference type="ARBA" id="ARBA00008974"/>
    </source>
</evidence>
<evidence type="ECO:0000256" key="8">
    <source>
        <dbReference type="SAM" id="Phobius"/>
    </source>
</evidence>
<protein>
    <recommendedName>
        <fullName evidence="11">Cytosine permease</fullName>
    </recommendedName>
</protein>
<keyword evidence="3 7" id="KW-0813">Transport</keyword>
<dbReference type="Pfam" id="PF02133">
    <property type="entry name" value="Transp_cyt_pur"/>
    <property type="match status" value="1"/>
</dbReference>
<dbReference type="PANTHER" id="PTHR31806">
    <property type="entry name" value="PURINE-CYTOSINE PERMEASE FCY2-RELATED"/>
    <property type="match status" value="1"/>
</dbReference>
<feature type="transmembrane region" description="Helical" evidence="8">
    <location>
        <begin position="401"/>
        <end position="424"/>
    </location>
</feature>
<feature type="transmembrane region" description="Helical" evidence="8">
    <location>
        <begin position="207"/>
        <end position="228"/>
    </location>
</feature>
<feature type="transmembrane region" description="Helical" evidence="8">
    <location>
        <begin position="436"/>
        <end position="453"/>
    </location>
</feature>
<dbReference type="Proteomes" id="UP001139263">
    <property type="component" value="Unassembled WGS sequence"/>
</dbReference>
<dbReference type="GO" id="GO:0022857">
    <property type="term" value="F:transmembrane transporter activity"/>
    <property type="evidence" value="ECO:0007669"/>
    <property type="project" value="InterPro"/>
</dbReference>
<sequence length="468" mass="51088">MESVNENYYGEEVLHVEPHGIDPIASNERHGKARNLFTLWFSANLEFATLTLGALSVGLFGLNLAQAAISIIVGTMVGAAAIGFLTTFGYKWGIPQLIQSRGAFGFYGNFLPSLLNFISGIGWYAVNTVLGVFALQWLLPIGFAPDLLIMIIIQAVVSVYGHNLIHFVERISALFLAVIFIVVTAYAMGHIHFSIPVNVKAPLYSGLFGSFVLAIGSSLSYMMGWLTFSSDYSRYLPQNTSSAKAFHSAFWGNVIPAVWLEFLGAGLATVKNITTPTDLVTGLMPHFLVVLAMLAIILGTVTANVLNIYSGSLSLLAIDVKWVRAIAPKRWVAALLLGVFGGVLSYLAGAEGYYNSYNNFLLLLGYWVSPWLAIVIVDYVMHRKNSHNIRDFYEGSGRVRAGLWSFIIAIAVSSLFFNQTLFTGLIASKLPQLGDISYYVGFVVAAVLYMAFSKLGKRPQVDRTAKVA</sequence>
<dbReference type="GO" id="GO:0005886">
    <property type="term" value="C:plasma membrane"/>
    <property type="evidence" value="ECO:0007669"/>
    <property type="project" value="TreeGrafter"/>
</dbReference>
<dbReference type="RefSeq" id="WP_241712058.1">
    <property type="nucleotide sequence ID" value="NZ_JALBUF010000001.1"/>
</dbReference>
<reference evidence="9" key="1">
    <citation type="submission" date="2022-03" db="EMBL/GenBank/DDBJ databases">
        <title>Draft Genome Sequence of Firmicute Strain S0AB, a Heterotrophic Iron/Sulfur-Oxidizing Extreme Acidophile.</title>
        <authorList>
            <person name="Vergara E."/>
            <person name="Pakostova E."/>
            <person name="Johnson D.B."/>
            <person name="Holmes D.S."/>
        </authorList>
    </citation>
    <scope>NUCLEOTIDE SEQUENCE</scope>
    <source>
        <strain evidence="9">S0AB</strain>
    </source>
</reference>
<evidence type="ECO:0000256" key="3">
    <source>
        <dbReference type="ARBA" id="ARBA00022448"/>
    </source>
</evidence>
<proteinExistence type="inferred from homology"/>
<comment type="subcellular location">
    <subcellularLocation>
        <location evidence="1">Membrane</location>
        <topology evidence="1">Multi-pass membrane protein</topology>
    </subcellularLocation>
</comment>
<keyword evidence="10" id="KW-1185">Reference proteome</keyword>
<dbReference type="AlphaFoldDB" id="A0A9X1VAP4"/>
<gene>
    <name evidence="9" type="ORF">MM817_00727</name>
</gene>
<evidence type="ECO:0000256" key="6">
    <source>
        <dbReference type="ARBA" id="ARBA00023136"/>
    </source>
</evidence>
<dbReference type="EMBL" id="JALBUF010000001">
    <property type="protein sequence ID" value="MCI0182467.1"/>
    <property type="molecule type" value="Genomic_DNA"/>
</dbReference>
<keyword evidence="6 7" id="KW-0472">Membrane</keyword>
<feature type="transmembrane region" description="Helical" evidence="8">
    <location>
        <begin position="36"/>
        <end position="61"/>
    </location>
</feature>
<dbReference type="PIRSF" id="PIRSF002744">
    <property type="entry name" value="Pur-cyt_permease"/>
    <property type="match status" value="1"/>
</dbReference>
<comment type="similarity">
    <text evidence="2 7">Belongs to the purine-cytosine permease (2.A.39) family.</text>
</comment>